<dbReference type="PROSITE" id="PS00108">
    <property type="entry name" value="PROTEIN_KINASE_ST"/>
    <property type="match status" value="1"/>
</dbReference>
<evidence type="ECO:0000256" key="22">
    <source>
        <dbReference type="PROSITE-ProRule" id="PRU10141"/>
    </source>
</evidence>
<dbReference type="PANTHER" id="PTHR48053">
    <property type="entry name" value="LEUCINE RICH REPEAT FAMILY PROTEIN, EXPRESSED"/>
    <property type="match status" value="1"/>
</dbReference>
<evidence type="ECO:0000256" key="5">
    <source>
        <dbReference type="ARBA" id="ARBA00022475"/>
    </source>
</evidence>
<evidence type="ECO:0000256" key="21">
    <source>
        <dbReference type="ARBA" id="ARBA00048679"/>
    </source>
</evidence>
<evidence type="ECO:0000256" key="23">
    <source>
        <dbReference type="SAM" id="Phobius"/>
    </source>
</evidence>
<evidence type="ECO:0000256" key="16">
    <source>
        <dbReference type="ARBA" id="ARBA00022989"/>
    </source>
</evidence>
<feature type="signal peptide" evidence="24">
    <location>
        <begin position="1"/>
        <end position="23"/>
    </location>
</feature>
<dbReference type="FunFam" id="3.80.10.10:FF:000101">
    <property type="entry name" value="LRR receptor-like serine/threonine-protein kinase ERECTA"/>
    <property type="match status" value="1"/>
</dbReference>
<keyword evidence="9" id="KW-0808">Transferase</keyword>
<organism evidence="26 27">
    <name type="scientific">Actinidia chinensis var. chinensis</name>
    <name type="common">Chinese soft-hair kiwi</name>
    <dbReference type="NCBI Taxonomy" id="1590841"/>
    <lineage>
        <taxon>Eukaryota</taxon>
        <taxon>Viridiplantae</taxon>
        <taxon>Streptophyta</taxon>
        <taxon>Embryophyta</taxon>
        <taxon>Tracheophyta</taxon>
        <taxon>Spermatophyta</taxon>
        <taxon>Magnoliopsida</taxon>
        <taxon>eudicotyledons</taxon>
        <taxon>Gunneridae</taxon>
        <taxon>Pentapetalae</taxon>
        <taxon>asterids</taxon>
        <taxon>Ericales</taxon>
        <taxon>Actinidiaceae</taxon>
        <taxon>Actinidia</taxon>
    </lineage>
</organism>
<keyword evidence="27" id="KW-1185">Reference proteome</keyword>
<feature type="binding site" evidence="22">
    <location>
        <position position="734"/>
    </location>
    <ligand>
        <name>ATP</name>
        <dbReference type="ChEBI" id="CHEBI:30616"/>
    </ligand>
</feature>
<reference evidence="27" key="2">
    <citation type="journal article" date="2018" name="BMC Genomics">
        <title>A manually annotated Actinidia chinensis var. chinensis (kiwifruit) genome highlights the challenges associated with draft genomes and gene prediction in plants.</title>
        <authorList>
            <person name="Pilkington S.M."/>
            <person name="Crowhurst R."/>
            <person name="Hilario E."/>
            <person name="Nardozza S."/>
            <person name="Fraser L."/>
            <person name="Peng Y."/>
            <person name="Gunaseelan K."/>
            <person name="Simpson R."/>
            <person name="Tahir J."/>
            <person name="Deroles S.C."/>
            <person name="Templeton K."/>
            <person name="Luo Z."/>
            <person name="Davy M."/>
            <person name="Cheng C."/>
            <person name="McNeilage M."/>
            <person name="Scaglione D."/>
            <person name="Liu Y."/>
            <person name="Zhang Q."/>
            <person name="Datson P."/>
            <person name="De Silva N."/>
            <person name="Gardiner S.E."/>
            <person name="Bassett H."/>
            <person name="Chagne D."/>
            <person name="McCallum J."/>
            <person name="Dzierzon H."/>
            <person name="Deng C."/>
            <person name="Wang Y.Y."/>
            <person name="Barron L."/>
            <person name="Manako K."/>
            <person name="Bowen J."/>
            <person name="Foster T.M."/>
            <person name="Erridge Z.A."/>
            <person name="Tiffin H."/>
            <person name="Waite C.N."/>
            <person name="Davies K.M."/>
            <person name="Grierson E.P."/>
            <person name="Laing W.A."/>
            <person name="Kirk R."/>
            <person name="Chen X."/>
            <person name="Wood M."/>
            <person name="Montefiori M."/>
            <person name="Brummell D.A."/>
            <person name="Schwinn K.E."/>
            <person name="Catanach A."/>
            <person name="Fullerton C."/>
            <person name="Li D."/>
            <person name="Meiyalaghan S."/>
            <person name="Nieuwenhuizen N."/>
            <person name="Read N."/>
            <person name="Prakash R."/>
            <person name="Hunter D."/>
            <person name="Zhang H."/>
            <person name="McKenzie M."/>
            <person name="Knabel M."/>
            <person name="Harris A."/>
            <person name="Allan A.C."/>
            <person name="Gleave A."/>
            <person name="Chen A."/>
            <person name="Janssen B.J."/>
            <person name="Plunkett B."/>
            <person name="Ampomah-Dwamena C."/>
            <person name="Voogd C."/>
            <person name="Leif D."/>
            <person name="Lafferty D."/>
            <person name="Souleyre E.J.F."/>
            <person name="Varkonyi-Gasic E."/>
            <person name="Gambi F."/>
            <person name="Hanley J."/>
            <person name="Yao J.L."/>
            <person name="Cheung J."/>
            <person name="David K.M."/>
            <person name="Warren B."/>
            <person name="Marsh K."/>
            <person name="Snowden K.C."/>
            <person name="Lin-Wang K."/>
            <person name="Brian L."/>
            <person name="Martinez-Sanchez M."/>
            <person name="Wang M."/>
            <person name="Ileperuma N."/>
            <person name="Macnee N."/>
            <person name="Campin R."/>
            <person name="McAtee P."/>
            <person name="Drummond R.S.M."/>
            <person name="Espley R.V."/>
            <person name="Ireland H.S."/>
            <person name="Wu R."/>
            <person name="Atkinson R.G."/>
            <person name="Karunairetnam S."/>
            <person name="Bulley S."/>
            <person name="Chunkath S."/>
            <person name="Hanley Z."/>
            <person name="Storey R."/>
            <person name="Thrimawithana A.H."/>
            <person name="Thomson S."/>
            <person name="David C."/>
            <person name="Testolin R."/>
            <person name="Huang H."/>
            <person name="Hellens R.P."/>
            <person name="Schaffer R.J."/>
        </authorList>
    </citation>
    <scope>NUCLEOTIDE SEQUENCE [LARGE SCALE GENOMIC DNA]</scope>
    <source>
        <strain evidence="27">cv. Red5</strain>
    </source>
</reference>
<keyword evidence="13 22" id="KW-0547">Nucleotide-binding</keyword>
<gene>
    <name evidence="26" type="ORF">CEY00_Acc02987</name>
</gene>
<evidence type="ECO:0000256" key="12">
    <source>
        <dbReference type="ARBA" id="ARBA00022737"/>
    </source>
</evidence>
<reference evidence="26 27" key="1">
    <citation type="submission" date="2017-07" db="EMBL/GenBank/DDBJ databases">
        <title>An improved, manually edited Actinidia chinensis var. chinensis (kiwifruit) genome highlights the challenges associated with draft genomes and gene prediction in plants.</title>
        <authorList>
            <person name="Pilkington S."/>
            <person name="Crowhurst R."/>
            <person name="Hilario E."/>
            <person name="Nardozza S."/>
            <person name="Fraser L."/>
            <person name="Peng Y."/>
            <person name="Gunaseelan K."/>
            <person name="Simpson R."/>
            <person name="Tahir J."/>
            <person name="Deroles S."/>
            <person name="Templeton K."/>
            <person name="Luo Z."/>
            <person name="Davy M."/>
            <person name="Cheng C."/>
            <person name="Mcneilage M."/>
            <person name="Scaglione D."/>
            <person name="Liu Y."/>
            <person name="Zhang Q."/>
            <person name="Datson P."/>
            <person name="De Silva N."/>
            <person name="Gardiner S."/>
            <person name="Bassett H."/>
            <person name="Chagne D."/>
            <person name="Mccallum J."/>
            <person name="Dzierzon H."/>
            <person name="Deng C."/>
            <person name="Wang Y.-Y."/>
            <person name="Barron N."/>
            <person name="Manako K."/>
            <person name="Bowen J."/>
            <person name="Foster T."/>
            <person name="Erridge Z."/>
            <person name="Tiffin H."/>
            <person name="Waite C."/>
            <person name="Davies K."/>
            <person name="Grierson E."/>
            <person name="Laing W."/>
            <person name="Kirk R."/>
            <person name="Chen X."/>
            <person name="Wood M."/>
            <person name="Montefiori M."/>
            <person name="Brummell D."/>
            <person name="Schwinn K."/>
            <person name="Catanach A."/>
            <person name="Fullerton C."/>
            <person name="Li D."/>
            <person name="Meiyalaghan S."/>
            <person name="Nieuwenhuizen N."/>
            <person name="Read N."/>
            <person name="Prakash R."/>
            <person name="Hunter D."/>
            <person name="Zhang H."/>
            <person name="Mckenzie M."/>
            <person name="Knabel M."/>
            <person name="Harris A."/>
            <person name="Allan A."/>
            <person name="Chen A."/>
            <person name="Janssen B."/>
            <person name="Plunkett B."/>
            <person name="Dwamena C."/>
            <person name="Voogd C."/>
            <person name="Leif D."/>
            <person name="Lafferty D."/>
            <person name="Souleyre E."/>
            <person name="Varkonyi-Gasic E."/>
            <person name="Gambi F."/>
            <person name="Hanley J."/>
            <person name="Yao J.-L."/>
            <person name="Cheung J."/>
            <person name="David K."/>
            <person name="Warren B."/>
            <person name="Marsh K."/>
            <person name="Snowden K."/>
            <person name="Lin-Wang K."/>
            <person name="Brian L."/>
            <person name="Martinez-Sanchez M."/>
            <person name="Wang M."/>
            <person name="Ileperuma N."/>
            <person name="Macnee N."/>
            <person name="Campin R."/>
            <person name="Mcatee P."/>
            <person name="Drummond R."/>
            <person name="Espley R."/>
            <person name="Ireland H."/>
            <person name="Wu R."/>
            <person name="Atkinson R."/>
            <person name="Karunairetnam S."/>
            <person name="Bulley S."/>
            <person name="Chunkath S."/>
            <person name="Hanley Z."/>
            <person name="Storey R."/>
            <person name="Thrimawithana A."/>
            <person name="Thomson S."/>
            <person name="David C."/>
            <person name="Testolin R."/>
        </authorList>
    </citation>
    <scope>NUCLEOTIDE SEQUENCE [LARGE SCALE GENOMIC DNA]</scope>
    <source>
        <strain evidence="27">cv. Red5</strain>
        <tissue evidence="26">Young leaf</tissue>
    </source>
</reference>
<dbReference type="PROSITE" id="PS50011">
    <property type="entry name" value="PROTEIN_KINASE_DOM"/>
    <property type="match status" value="1"/>
</dbReference>
<evidence type="ECO:0000256" key="17">
    <source>
        <dbReference type="ARBA" id="ARBA00023136"/>
    </source>
</evidence>
<dbReference type="PANTHER" id="PTHR48053:SF37">
    <property type="entry name" value="LEUCINE-RICH REPEAT PROTEIN KINASE FAMILY PROTEIN"/>
    <property type="match status" value="1"/>
</dbReference>
<evidence type="ECO:0000256" key="9">
    <source>
        <dbReference type="ARBA" id="ARBA00022679"/>
    </source>
</evidence>
<dbReference type="Gene3D" id="3.30.200.20">
    <property type="entry name" value="Phosphorylase Kinase, domain 1"/>
    <property type="match status" value="1"/>
</dbReference>
<keyword evidence="12" id="KW-0677">Repeat</keyword>
<evidence type="ECO:0000256" key="11">
    <source>
        <dbReference type="ARBA" id="ARBA00022729"/>
    </source>
</evidence>
<dbReference type="Gene3D" id="1.10.510.10">
    <property type="entry name" value="Transferase(Phosphotransferase) domain 1"/>
    <property type="match status" value="1"/>
</dbReference>
<dbReference type="InterPro" id="IPR051716">
    <property type="entry name" value="Plant_RL_S/T_kinase"/>
</dbReference>
<evidence type="ECO:0000256" key="15">
    <source>
        <dbReference type="ARBA" id="ARBA00022840"/>
    </source>
</evidence>
<keyword evidence="8" id="KW-0433">Leucine-rich repeat</keyword>
<evidence type="ECO:0000256" key="14">
    <source>
        <dbReference type="ARBA" id="ARBA00022777"/>
    </source>
</evidence>
<comment type="subcellular location">
    <subcellularLocation>
        <location evidence="1">Cell membrane</location>
        <topology evidence="1">Single-pass membrane protein</topology>
    </subcellularLocation>
    <subcellularLocation>
        <location evidence="2">Membrane</location>
        <topology evidence="2">Single-pass type I membrane protein</topology>
    </subcellularLocation>
</comment>
<dbReference type="SUPFAM" id="SSF56112">
    <property type="entry name" value="Protein kinase-like (PK-like)"/>
    <property type="match status" value="1"/>
</dbReference>
<dbReference type="Pfam" id="PF08263">
    <property type="entry name" value="LRRNT_2"/>
    <property type="match status" value="1"/>
</dbReference>
<comment type="catalytic activity">
    <reaction evidence="20">
        <text>L-threonyl-[protein] + ATP = O-phospho-L-threonyl-[protein] + ADP + H(+)</text>
        <dbReference type="Rhea" id="RHEA:46608"/>
        <dbReference type="Rhea" id="RHEA-COMP:11060"/>
        <dbReference type="Rhea" id="RHEA-COMP:11605"/>
        <dbReference type="ChEBI" id="CHEBI:15378"/>
        <dbReference type="ChEBI" id="CHEBI:30013"/>
        <dbReference type="ChEBI" id="CHEBI:30616"/>
        <dbReference type="ChEBI" id="CHEBI:61977"/>
        <dbReference type="ChEBI" id="CHEBI:456216"/>
        <dbReference type="EC" id="2.7.11.1"/>
    </reaction>
</comment>
<keyword evidence="18 26" id="KW-0675">Receptor</keyword>
<dbReference type="GO" id="GO:0006952">
    <property type="term" value="P:defense response"/>
    <property type="evidence" value="ECO:0007669"/>
    <property type="project" value="UniProtKB-ARBA"/>
</dbReference>
<evidence type="ECO:0000256" key="18">
    <source>
        <dbReference type="ARBA" id="ARBA00023170"/>
    </source>
</evidence>
<comment type="similarity">
    <text evidence="3">Belongs to the protein kinase superfamily. Ser/Thr protein kinase family.</text>
</comment>
<dbReference type="OMA" id="HVMASWN"/>
<dbReference type="InterPro" id="IPR008271">
    <property type="entry name" value="Ser/Thr_kinase_AS"/>
</dbReference>
<protein>
    <recommendedName>
        <fullName evidence="4">non-specific serine/threonine protein kinase</fullName>
        <ecNumber evidence="4">2.7.11.1</ecNumber>
    </recommendedName>
</protein>
<dbReference type="SUPFAM" id="SSF52058">
    <property type="entry name" value="L domain-like"/>
    <property type="match status" value="2"/>
</dbReference>
<dbReference type="Gene3D" id="3.80.10.10">
    <property type="entry name" value="Ribonuclease Inhibitor"/>
    <property type="match status" value="4"/>
</dbReference>
<keyword evidence="19" id="KW-0325">Glycoprotein</keyword>
<dbReference type="InterPro" id="IPR001611">
    <property type="entry name" value="Leu-rich_rpt"/>
</dbReference>
<evidence type="ECO:0000256" key="8">
    <source>
        <dbReference type="ARBA" id="ARBA00022614"/>
    </source>
</evidence>
<dbReference type="FunFam" id="1.10.510.10:FF:000358">
    <property type="entry name" value="Putative leucine-rich repeat receptor-like serine/threonine-protein kinase"/>
    <property type="match status" value="1"/>
</dbReference>
<dbReference type="InParanoid" id="A0A2R6RRP1"/>
<evidence type="ECO:0000256" key="19">
    <source>
        <dbReference type="ARBA" id="ARBA00023180"/>
    </source>
</evidence>
<dbReference type="InterPro" id="IPR003591">
    <property type="entry name" value="Leu-rich_rpt_typical-subtyp"/>
</dbReference>
<dbReference type="OrthoDB" id="676979at2759"/>
<dbReference type="InterPro" id="IPR000719">
    <property type="entry name" value="Prot_kinase_dom"/>
</dbReference>
<keyword evidence="6" id="KW-0723">Serine/threonine-protein kinase</keyword>
<dbReference type="InterPro" id="IPR017441">
    <property type="entry name" value="Protein_kinase_ATP_BS"/>
</dbReference>
<evidence type="ECO:0000256" key="13">
    <source>
        <dbReference type="ARBA" id="ARBA00022741"/>
    </source>
</evidence>
<evidence type="ECO:0000256" key="1">
    <source>
        <dbReference type="ARBA" id="ARBA00004162"/>
    </source>
</evidence>
<dbReference type="GO" id="GO:0051707">
    <property type="term" value="P:response to other organism"/>
    <property type="evidence" value="ECO:0007669"/>
    <property type="project" value="UniProtKB-ARBA"/>
</dbReference>
<comment type="catalytic activity">
    <reaction evidence="21">
        <text>L-seryl-[protein] + ATP = O-phospho-L-seryl-[protein] + ADP + H(+)</text>
        <dbReference type="Rhea" id="RHEA:17989"/>
        <dbReference type="Rhea" id="RHEA-COMP:9863"/>
        <dbReference type="Rhea" id="RHEA-COMP:11604"/>
        <dbReference type="ChEBI" id="CHEBI:15378"/>
        <dbReference type="ChEBI" id="CHEBI:29999"/>
        <dbReference type="ChEBI" id="CHEBI:30616"/>
        <dbReference type="ChEBI" id="CHEBI:83421"/>
        <dbReference type="ChEBI" id="CHEBI:456216"/>
        <dbReference type="EC" id="2.7.11.1"/>
    </reaction>
</comment>
<dbReference type="EC" id="2.7.11.1" evidence="4"/>
<keyword evidence="11 24" id="KW-0732">Signal</keyword>
<proteinExistence type="inferred from homology"/>
<dbReference type="InterPro" id="IPR011009">
    <property type="entry name" value="Kinase-like_dom_sf"/>
</dbReference>
<feature type="domain" description="Protein kinase" evidence="25">
    <location>
        <begin position="705"/>
        <end position="967"/>
    </location>
</feature>
<dbReference type="SMART" id="SM00220">
    <property type="entry name" value="S_TKc"/>
    <property type="match status" value="1"/>
</dbReference>
<keyword evidence="14 26" id="KW-0418">Kinase</keyword>
<evidence type="ECO:0000256" key="2">
    <source>
        <dbReference type="ARBA" id="ARBA00004479"/>
    </source>
</evidence>
<keyword evidence="10 23" id="KW-0812">Transmembrane</keyword>
<dbReference type="SMART" id="SM00369">
    <property type="entry name" value="LRR_TYP"/>
    <property type="match status" value="5"/>
</dbReference>
<feature type="transmembrane region" description="Helical" evidence="23">
    <location>
        <begin position="650"/>
        <end position="673"/>
    </location>
</feature>
<dbReference type="STRING" id="1590841.A0A2R6RRP1"/>
<dbReference type="FunFam" id="3.80.10.10:FF:001158">
    <property type="entry name" value="Leucine-rich repeat protein kinase family protein"/>
    <property type="match status" value="1"/>
</dbReference>
<dbReference type="Pfam" id="PF00560">
    <property type="entry name" value="LRR_1"/>
    <property type="match status" value="4"/>
</dbReference>
<dbReference type="Proteomes" id="UP000241394">
    <property type="component" value="Chromosome LG3"/>
</dbReference>
<dbReference type="GO" id="GO:0004674">
    <property type="term" value="F:protein serine/threonine kinase activity"/>
    <property type="evidence" value="ECO:0007669"/>
    <property type="project" value="UniProtKB-KW"/>
</dbReference>
<comment type="caution">
    <text evidence="26">The sequence shown here is derived from an EMBL/GenBank/DDBJ whole genome shotgun (WGS) entry which is preliminary data.</text>
</comment>
<evidence type="ECO:0000256" key="10">
    <source>
        <dbReference type="ARBA" id="ARBA00022692"/>
    </source>
</evidence>
<feature type="chain" id="PRO_5015333275" description="non-specific serine/threonine protein kinase" evidence="24">
    <location>
        <begin position="24"/>
        <end position="1027"/>
    </location>
</feature>
<evidence type="ECO:0000259" key="25">
    <source>
        <dbReference type="PROSITE" id="PS50011"/>
    </source>
</evidence>
<dbReference type="Gramene" id="PSS32687">
    <property type="protein sequence ID" value="PSS32687"/>
    <property type="gene ID" value="CEY00_Acc02987"/>
</dbReference>
<dbReference type="FunFam" id="3.80.10.10:FF:000288">
    <property type="entry name" value="LRR receptor-like serine/threonine-protein kinase EFR"/>
    <property type="match status" value="1"/>
</dbReference>
<evidence type="ECO:0000256" key="6">
    <source>
        <dbReference type="ARBA" id="ARBA00022527"/>
    </source>
</evidence>
<dbReference type="GO" id="GO:0005524">
    <property type="term" value="F:ATP binding"/>
    <property type="evidence" value="ECO:0007669"/>
    <property type="project" value="UniProtKB-UniRule"/>
</dbReference>
<evidence type="ECO:0000256" key="24">
    <source>
        <dbReference type="SAM" id="SignalP"/>
    </source>
</evidence>
<sequence>MSHSCFLFVSLLVFLILETPIASIPLFGNETDRSSLLDFKKHITQDPFQIMSSWNDSFHFCNWVGVICDPSNGRIKILDLGSQKLVGSIPPSIGNLTFLIGLNLKNNFFQGIIPHEIGRLTRLKHLNLSYNSIGGQIPTNLTHCTNLSIFHAIQNELVGQIPEQLTTLSKLAFLAVDINHISGTIPSSIGNLSSLSLFSFMQNSLQGSIPPEIGLISGLGFFQLYANKLSGTVPSSIYNISSLYFFTVVQNELHGQLPPDVGLTLPNIEIFAGGLNNFTGPIPVSLSNASRLRLIDFAENSLTGTVPKNFGILQGLNRINFDDNKLGSGQMGDLDFITYLSNCTSLEVLGLSRNMFGGKFPNSIANLSTNLQILTLGSNRIYGSVPNGIEKLVNLTLLGLEGNYLNGSLPDGVGKLQQLNGLYLNVNGFSGSIPTFFGNLSLLTKLFMEENRLEGSIPPSLGNCNRLLVLNLSSNNLSGTVPKEVMSLSSLSISLALAGNSLTGSLPFEVGKLVNLKELDVSGNKLSGEIPSSLSSCLSLERLVLKSNFLQGKIPESLRDLRGLEEIDFSRNNLSGRIPEFLGKLSLLKKLNLSFNNLEGLVPSKGVFRNASAISLQGNNKLCGGVSDLNLPKCSQDDSHSSRNFLSLKIVIPLTIGIVLSILLCSLASLYVIKKSTKSPLTRSPTEDWQRGMSYAELFNSTNGFSKDNLIGSGSFGSVYKGVLNSTGETVAVKVLNLRRQGASKSFMDEYKALMTIRHRNLLKIVSTGSGVDLQGHGFKALVFEFMSNGSLDQWLHPGDGETLQSKSLNIVQRLNIAIDVASALEYLHHHVHVPIVHCDLKPSNVLLDDDMTAHVGDFGLASFLIDASNLQDLSLGLKGSIGYIAPENGMGSKVSTLGDIYSYGILLLEMFTGKRPTDEIFKDSQGIRSFVEMAFPERVMDVVDRSLVFEEEEDIVVDNKNEEAKIEEIATIGNEKPQTDASSGMVDCMVSVLRVGLSCSNAMPRERMPIKVVVNKMHAIRDSFLS</sequence>
<dbReference type="InterPro" id="IPR032675">
    <property type="entry name" value="LRR_dom_sf"/>
</dbReference>
<dbReference type="AlphaFoldDB" id="A0A2R6RRP1"/>
<keyword evidence="5" id="KW-1003">Cell membrane</keyword>
<dbReference type="Pfam" id="PF13855">
    <property type="entry name" value="LRR_8"/>
    <property type="match status" value="2"/>
</dbReference>
<keyword evidence="15 22" id="KW-0067">ATP-binding</keyword>
<keyword evidence="16 23" id="KW-1133">Transmembrane helix</keyword>
<dbReference type="EMBL" id="NKQK01000003">
    <property type="protein sequence ID" value="PSS32687.1"/>
    <property type="molecule type" value="Genomic_DNA"/>
</dbReference>
<evidence type="ECO:0000256" key="3">
    <source>
        <dbReference type="ARBA" id="ARBA00008684"/>
    </source>
</evidence>
<accession>A0A2R6RRP1</accession>
<dbReference type="Pfam" id="PF00069">
    <property type="entry name" value="Pkinase"/>
    <property type="match status" value="1"/>
</dbReference>
<dbReference type="GO" id="GO:0005886">
    <property type="term" value="C:plasma membrane"/>
    <property type="evidence" value="ECO:0007669"/>
    <property type="project" value="UniProtKB-SubCell"/>
</dbReference>
<keyword evidence="7" id="KW-0597">Phosphoprotein</keyword>
<evidence type="ECO:0000256" key="20">
    <source>
        <dbReference type="ARBA" id="ARBA00047899"/>
    </source>
</evidence>
<keyword evidence="17 23" id="KW-0472">Membrane</keyword>
<evidence type="ECO:0000256" key="7">
    <source>
        <dbReference type="ARBA" id="ARBA00022553"/>
    </source>
</evidence>
<dbReference type="InterPro" id="IPR013210">
    <property type="entry name" value="LRR_N_plant-typ"/>
</dbReference>
<evidence type="ECO:0000256" key="4">
    <source>
        <dbReference type="ARBA" id="ARBA00012513"/>
    </source>
</evidence>
<dbReference type="PROSITE" id="PS00107">
    <property type="entry name" value="PROTEIN_KINASE_ATP"/>
    <property type="match status" value="1"/>
</dbReference>
<name>A0A2R6RRP1_ACTCC</name>
<evidence type="ECO:0000313" key="26">
    <source>
        <dbReference type="EMBL" id="PSS32687.1"/>
    </source>
</evidence>
<evidence type="ECO:0000313" key="27">
    <source>
        <dbReference type="Proteomes" id="UP000241394"/>
    </source>
</evidence>